<sequence>CFYEQAIKDSNHKNALIQEYAYNFKKQDNEIISLKQTCNYLQAELDNKKLATSKTSNNLDKKMLRKV</sequence>
<dbReference type="EMBL" id="CAJVQB010138532">
    <property type="protein sequence ID" value="CAG8854476.1"/>
    <property type="molecule type" value="Genomic_DNA"/>
</dbReference>
<organism evidence="1 2">
    <name type="scientific">Gigaspora margarita</name>
    <dbReference type="NCBI Taxonomy" id="4874"/>
    <lineage>
        <taxon>Eukaryota</taxon>
        <taxon>Fungi</taxon>
        <taxon>Fungi incertae sedis</taxon>
        <taxon>Mucoromycota</taxon>
        <taxon>Glomeromycotina</taxon>
        <taxon>Glomeromycetes</taxon>
        <taxon>Diversisporales</taxon>
        <taxon>Gigasporaceae</taxon>
        <taxon>Gigaspora</taxon>
    </lineage>
</organism>
<evidence type="ECO:0000313" key="2">
    <source>
        <dbReference type="Proteomes" id="UP000789901"/>
    </source>
</evidence>
<accession>A0ABN7XGS3</accession>
<keyword evidence="2" id="KW-1185">Reference proteome</keyword>
<gene>
    <name evidence="1" type="ORF">GMARGA_LOCUS43297</name>
</gene>
<feature type="non-terminal residue" evidence="1">
    <location>
        <position position="67"/>
    </location>
</feature>
<protein>
    <submittedName>
        <fullName evidence="1">33769_t:CDS:1</fullName>
    </submittedName>
</protein>
<comment type="caution">
    <text evidence="1">The sequence shown here is derived from an EMBL/GenBank/DDBJ whole genome shotgun (WGS) entry which is preliminary data.</text>
</comment>
<reference evidence="1 2" key="1">
    <citation type="submission" date="2021-06" db="EMBL/GenBank/DDBJ databases">
        <authorList>
            <person name="Kallberg Y."/>
            <person name="Tangrot J."/>
            <person name="Rosling A."/>
        </authorList>
    </citation>
    <scope>NUCLEOTIDE SEQUENCE [LARGE SCALE GENOMIC DNA]</scope>
    <source>
        <strain evidence="1 2">120-4 pot B 10/14</strain>
    </source>
</reference>
<name>A0ABN7XGS3_GIGMA</name>
<feature type="non-terminal residue" evidence="1">
    <location>
        <position position="1"/>
    </location>
</feature>
<evidence type="ECO:0000313" key="1">
    <source>
        <dbReference type="EMBL" id="CAG8854476.1"/>
    </source>
</evidence>
<proteinExistence type="predicted"/>
<dbReference type="Proteomes" id="UP000789901">
    <property type="component" value="Unassembled WGS sequence"/>
</dbReference>